<keyword evidence="1" id="KW-1133">Transmembrane helix</keyword>
<dbReference type="RefSeq" id="WP_310798992.1">
    <property type="nucleotide sequence ID" value="NZ_CP123872.1"/>
</dbReference>
<keyword evidence="1" id="KW-0472">Membrane</keyword>
<accession>A0AA52HB02</accession>
<feature type="transmembrane region" description="Helical" evidence="1">
    <location>
        <begin position="75"/>
        <end position="94"/>
    </location>
</feature>
<keyword evidence="1" id="KW-0812">Transmembrane</keyword>
<feature type="transmembrane region" description="Helical" evidence="1">
    <location>
        <begin position="45"/>
        <end position="63"/>
    </location>
</feature>
<organism evidence="2 3">
    <name type="scientific">Temperatibacter marinus</name>
    <dbReference type="NCBI Taxonomy" id="1456591"/>
    <lineage>
        <taxon>Bacteria</taxon>
        <taxon>Pseudomonadati</taxon>
        <taxon>Pseudomonadota</taxon>
        <taxon>Alphaproteobacteria</taxon>
        <taxon>Kordiimonadales</taxon>
        <taxon>Temperatibacteraceae</taxon>
        <taxon>Temperatibacter</taxon>
    </lineage>
</organism>
<dbReference type="EMBL" id="CP123872">
    <property type="protein sequence ID" value="WND03143.1"/>
    <property type="molecule type" value="Genomic_DNA"/>
</dbReference>
<dbReference type="KEGG" id="tmk:QGN29_02025"/>
<sequence length="133" mass="15110">MTLRKTHFWGGLLGLILFALSGQYMESVPTRYLDDGPRMMYRSMHIYFLFACLMNIIHGAQSFKALDIPLESGFEYCKSGLLFLIPFLFGYSFFIESSYDSLMRPLGSIGIYASLAVAGLFLIEHILTKLRGK</sequence>
<evidence type="ECO:0000313" key="2">
    <source>
        <dbReference type="EMBL" id="WND03143.1"/>
    </source>
</evidence>
<dbReference type="Proteomes" id="UP001268683">
    <property type="component" value="Chromosome"/>
</dbReference>
<name>A0AA52HB02_9PROT</name>
<feature type="transmembrane region" description="Helical" evidence="1">
    <location>
        <begin position="106"/>
        <end position="127"/>
    </location>
</feature>
<evidence type="ECO:0000256" key="1">
    <source>
        <dbReference type="SAM" id="Phobius"/>
    </source>
</evidence>
<evidence type="ECO:0000313" key="3">
    <source>
        <dbReference type="Proteomes" id="UP001268683"/>
    </source>
</evidence>
<protein>
    <submittedName>
        <fullName evidence="2">Uncharacterized protein</fullName>
    </submittedName>
</protein>
<keyword evidence="3" id="KW-1185">Reference proteome</keyword>
<proteinExistence type="predicted"/>
<gene>
    <name evidence="2" type="ORF">QGN29_02025</name>
</gene>
<dbReference type="AlphaFoldDB" id="A0AA52HB02"/>
<feature type="transmembrane region" description="Helical" evidence="1">
    <location>
        <begin position="7"/>
        <end position="25"/>
    </location>
</feature>
<reference evidence="2" key="1">
    <citation type="submission" date="2023-04" db="EMBL/GenBank/DDBJ databases">
        <title>Complete genome sequence of Temperatibacter marinus.</title>
        <authorList>
            <person name="Rong J.-C."/>
            <person name="Yi M.-L."/>
            <person name="Zhao Q."/>
        </authorList>
    </citation>
    <scope>NUCLEOTIDE SEQUENCE</scope>
    <source>
        <strain evidence="2">NBRC 110045</strain>
    </source>
</reference>